<protein>
    <submittedName>
        <fullName evidence="1">Uncharacterized protein</fullName>
    </submittedName>
</protein>
<comment type="caution">
    <text evidence="1">The sequence shown here is derived from an EMBL/GenBank/DDBJ whole genome shotgun (WGS) entry which is preliminary data.</text>
</comment>
<evidence type="ECO:0000313" key="1">
    <source>
        <dbReference type="EMBL" id="KAH3841247.1"/>
    </source>
</evidence>
<evidence type="ECO:0000313" key="2">
    <source>
        <dbReference type="Proteomes" id="UP000828390"/>
    </source>
</evidence>
<accession>A0A9D4QSR6</accession>
<name>A0A9D4QSR6_DREPO</name>
<organism evidence="1 2">
    <name type="scientific">Dreissena polymorpha</name>
    <name type="common">Zebra mussel</name>
    <name type="synonym">Mytilus polymorpha</name>
    <dbReference type="NCBI Taxonomy" id="45954"/>
    <lineage>
        <taxon>Eukaryota</taxon>
        <taxon>Metazoa</taxon>
        <taxon>Spiralia</taxon>
        <taxon>Lophotrochozoa</taxon>
        <taxon>Mollusca</taxon>
        <taxon>Bivalvia</taxon>
        <taxon>Autobranchia</taxon>
        <taxon>Heteroconchia</taxon>
        <taxon>Euheterodonta</taxon>
        <taxon>Imparidentia</taxon>
        <taxon>Neoheterodontei</taxon>
        <taxon>Myida</taxon>
        <taxon>Dreissenoidea</taxon>
        <taxon>Dreissenidae</taxon>
        <taxon>Dreissena</taxon>
    </lineage>
</organism>
<sequence>MNVEQALTSTFGKSPEYRAGANVEQAPTLTIPQKSRISSWDKCGASSDIDIWH</sequence>
<reference evidence="1" key="1">
    <citation type="journal article" date="2019" name="bioRxiv">
        <title>The Genome of the Zebra Mussel, Dreissena polymorpha: A Resource for Invasive Species Research.</title>
        <authorList>
            <person name="McCartney M.A."/>
            <person name="Auch B."/>
            <person name="Kono T."/>
            <person name="Mallez S."/>
            <person name="Zhang Y."/>
            <person name="Obille A."/>
            <person name="Becker A."/>
            <person name="Abrahante J.E."/>
            <person name="Garbe J."/>
            <person name="Badalamenti J.P."/>
            <person name="Herman A."/>
            <person name="Mangelson H."/>
            <person name="Liachko I."/>
            <person name="Sullivan S."/>
            <person name="Sone E.D."/>
            <person name="Koren S."/>
            <person name="Silverstein K.A.T."/>
            <person name="Beckman K.B."/>
            <person name="Gohl D.M."/>
        </authorList>
    </citation>
    <scope>NUCLEOTIDE SEQUENCE</scope>
    <source>
        <strain evidence="1">Duluth1</strain>
        <tissue evidence="1">Whole animal</tissue>
    </source>
</reference>
<gene>
    <name evidence="1" type="ORF">DPMN_114706</name>
</gene>
<reference evidence="1" key="2">
    <citation type="submission" date="2020-11" db="EMBL/GenBank/DDBJ databases">
        <authorList>
            <person name="McCartney M.A."/>
            <person name="Auch B."/>
            <person name="Kono T."/>
            <person name="Mallez S."/>
            <person name="Becker A."/>
            <person name="Gohl D.M."/>
            <person name="Silverstein K.A.T."/>
            <person name="Koren S."/>
            <person name="Bechman K.B."/>
            <person name="Herman A."/>
            <person name="Abrahante J.E."/>
            <person name="Garbe J."/>
        </authorList>
    </citation>
    <scope>NUCLEOTIDE SEQUENCE</scope>
    <source>
        <strain evidence="1">Duluth1</strain>
        <tissue evidence="1">Whole animal</tissue>
    </source>
</reference>
<dbReference type="Proteomes" id="UP000828390">
    <property type="component" value="Unassembled WGS sequence"/>
</dbReference>
<proteinExistence type="predicted"/>
<dbReference type="EMBL" id="JAIWYP010000004">
    <property type="protein sequence ID" value="KAH3841247.1"/>
    <property type="molecule type" value="Genomic_DNA"/>
</dbReference>
<dbReference type="AlphaFoldDB" id="A0A9D4QSR6"/>
<keyword evidence="2" id="KW-1185">Reference proteome</keyword>